<evidence type="ECO:0000313" key="3">
    <source>
        <dbReference type="Proteomes" id="UP001194468"/>
    </source>
</evidence>
<dbReference type="AlphaFoldDB" id="A0AAD4GNG6"/>
<dbReference type="Pfam" id="PF00651">
    <property type="entry name" value="BTB"/>
    <property type="match status" value="1"/>
</dbReference>
<keyword evidence="3" id="KW-1185">Reference proteome</keyword>
<dbReference type="PROSITE" id="PS50097">
    <property type="entry name" value="BTB"/>
    <property type="match status" value="1"/>
</dbReference>
<protein>
    <recommendedName>
        <fullName evidence="1">BTB domain-containing protein</fullName>
    </recommendedName>
</protein>
<dbReference type="CDD" id="cd18186">
    <property type="entry name" value="BTB_POZ_ZBTB_KLHL-like"/>
    <property type="match status" value="1"/>
</dbReference>
<proteinExistence type="predicted"/>
<feature type="domain" description="BTB" evidence="1">
    <location>
        <begin position="22"/>
        <end position="88"/>
    </location>
</feature>
<reference evidence="2" key="2">
    <citation type="journal article" date="2020" name="Nat. Commun.">
        <title>Large-scale genome sequencing of mycorrhizal fungi provides insights into the early evolution of symbiotic traits.</title>
        <authorList>
            <person name="Miyauchi S."/>
            <person name="Kiss E."/>
            <person name="Kuo A."/>
            <person name="Drula E."/>
            <person name="Kohler A."/>
            <person name="Sanchez-Garcia M."/>
            <person name="Morin E."/>
            <person name="Andreopoulos B."/>
            <person name="Barry K.W."/>
            <person name="Bonito G."/>
            <person name="Buee M."/>
            <person name="Carver A."/>
            <person name="Chen C."/>
            <person name="Cichocki N."/>
            <person name="Clum A."/>
            <person name="Culley D."/>
            <person name="Crous P.W."/>
            <person name="Fauchery L."/>
            <person name="Girlanda M."/>
            <person name="Hayes R.D."/>
            <person name="Keri Z."/>
            <person name="LaButti K."/>
            <person name="Lipzen A."/>
            <person name="Lombard V."/>
            <person name="Magnuson J."/>
            <person name="Maillard F."/>
            <person name="Murat C."/>
            <person name="Nolan M."/>
            <person name="Ohm R.A."/>
            <person name="Pangilinan J."/>
            <person name="Pereira M.F."/>
            <person name="Perotto S."/>
            <person name="Peter M."/>
            <person name="Pfister S."/>
            <person name="Riley R."/>
            <person name="Sitrit Y."/>
            <person name="Stielow J.B."/>
            <person name="Szollosi G."/>
            <person name="Zifcakova L."/>
            <person name="Stursova M."/>
            <person name="Spatafora J.W."/>
            <person name="Tedersoo L."/>
            <person name="Vaario L.M."/>
            <person name="Yamada A."/>
            <person name="Yan M."/>
            <person name="Wang P."/>
            <person name="Xu J."/>
            <person name="Bruns T."/>
            <person name="Baldrian P."/>
            <person name="Vilgalys R."/>
            <person name="Dunand C."/>
            <person name="Henrissat B."/>
            <person name="Grigoriev I.V."/>
            <person name="Hibbett D."/>
            <person name="Nagy L.G."/>
            <person name="Martin F.M."/>
        </authorList>
    </citation>
    <scope>NUCLEOTIDE SEQUENCE</scope>
    <source>
        <strain evidence="2">BED1</strain>
    </source>
</reference>
<dbReference type="EMBL" id="WHUW01000001">
    <property type="protein sequence ID" value="KAF8452709.1"/>
    <property type="molecule type" value="Genomic_DNA"/>
</dbReference>
<evidence type="ECO:0000259" key="1">
    <source>
        <dbReference type="PROSITE" id="PS50097"/>
    </source>
</evidence>
<dbReference type="InterPro" id="IPR000210">
    <property type="entry name" value="BTB/POZ_dom"/>
</dbReference>
<reference evidence="2" key="1">
    <citation type="submission" date="2019-10" db="EMBL/GenBank/DDBJ databases">
        <authorList>
            <consortium name="DOE Joint Genome Institute"/>
            <person name="Kuo A."/>
            <person name="Miyauchi S."/>
            <person name="Kiss E."/>
            <person name="Drula E."/>
            <person name="Kohler A."/>
            <person name="Sanchez-Garcia M."/>
            <person name="Andreopoulos B."/>
            <person name="Barry K.W."/>
            <person name="Bonito G."/>
            <person name="Buee M."/>
            <person name="Carver A."/>
            <person name="Chen C."/>
            <person name="Cichocki N."/>
            <person name="Clum A."/>
            <person name="Culley D."/>
            <person name="Crous P.W."/>
            <person name="Fauchery L."/>
            <person name="Girlanda M."/>
            <person name="Hayes R."/>
            <person name="Keri Z."/>
            <person name="LaButti K."/>
            <person name="Lipzen A."/>
            <person name="Lombard V."/>
            <person name="Magnuson J."/>
            <person name="Maillard F."/>
            <person name="Morin E."/>
            <person name="Murat C."/>
            <person name="Nolan M."/>
            <person name="Ohm R."/>
            <person name="Pangilinan J."/>
            <person name="Pereira M."/>
            <person name="Perotto S."/>
            <person name="Peter M."/>
            <person name="Riley R."/>
            <person name="Sitrit Y."/>
            <person name="Stielow B."/>
            <person name="Szollosi G."/>
            <person name="Zifcakova L."/>
            <person name="Stursova M."/>
            <person name="Spatafora J.W."/>
            <person name="Tedersoo L."/>
            <person name="Vaario L.-M."/>
            <person name="Yamada A."/>
            <person name="Yan M."/>
            <person name="Wang P."/>
            <person name="Xu J."/>
            <person name="Bruns T."/>
            <person name="Baldrian P."/>
            <person name="Vilgalys R."/>
            <person name="Henrissat B."/>
            <person name="Grigoriev I.V."/>
            <person name="Hibbett D."/>
            <person name="Nagy L.G."/>
            <person name="Martin F.M."/>
        </authorList>
    </citation>
    <scope>NUCLEOTIDE SEQUENCE</scope>
    <source>
        <strain evidence="2">BED1</strain>
    </source>
</reference>
<dbReference type="SUPFAM" id="SSF54695">
    <property type="entry name" value="POZ domain"/>
    <property type="match status" value="1"/>
</dbReference>
<dbReference type="SMART" id="SM00225">
    <property type="entry name" value="BTB"/>
    <property type="match status" value="1"/>
</dbReference>
<accession>A0AAD4GNG6</accession>
<evidence type="ECO:0000313" key="2">
    <source>
        <dbReference type="EMBL" id="KAF8452709.1"/>
    </source>
</evidence>
<dbReference type="Proteomes" id="UP001194468">
    <property type="component" value="Unassembled WGS sequence"/>
</dbReference>
<sequence>MPTPAPVTQVTVNRDDPWKDDGNIVLTAGGNYFRVHRSVLSAHSQVFKDMFDCPHSSDVEREFVELCPVVHLYDAARDVQIMLKAMYDRSYPKLYYEKMPISVVSAFLHLGEKYAIPAFVKEAKAKLCCDTEPTSITSAAFATLPLASKLFPGICDGDPHNFQVLNLLQEMGMKAPLPLAMYQCFATCPLEIIADGYQFMGSTCSLSSANLRSSIRMKDVLENYRVRLAKTLSRSPNCMVPGCTHNIHRLWSEEINVVPPFCYWRSQWDNLFCKSCISGLKTRRDAEMDRAWNQIPPAFGFGSWAEVKKSGDFPSLKIRLG</sequence>
<name>A0AAD4GNG6_BOLED</name>
<gene>
    <name evidence="2" type="ORF">L210DRAFT_3639185</name>
</gene>
<organism evidence="2 3">
    <name type="scientific">Boletus edulis BED1</name>
    <dbReference type="NCBI Taxonomy" id="1328754"/>
    <lineage>
        <taxon>Eukaryota</taxon>
        <taxon>Fungi</taxon>
        <taxon>Dikarya</taxon>
        <taxon>Basidiomycota</taxon>
        <taxon>Agaricomycotina</taxon>
        <taxon>Agaricomycetes</taxon>
        <taxon>Agaricomycetidae</taxon>
        <taxon>Boletales</taxon>
        <taxon>Boletineae</taxon>
        <taxon>Boletaceae</taxon>
        <taxon>Boletoideae</taxon>
        <taxon>Boletus</taxon>
    </lineage>
</organism>
<comment type="caution">
    <text evidence="2">The sequence shown here is derived from an EMBL/GenBank/DDBJ whole genome shotgun (WGS) entry which is preliminary data.</text>
</comment>
<dbReference type="InterPro" id="IPR011333">
    <property type="entry name" value="SKP1/BTB/POZ_sf"/>
</dbReference>
<dbReference type="Gene3D" id="3.30.710.10">
    <property type="entry name" value="Potassium Channel Kv1.1, Chain A"/>
    <property type="match status" value="1"/>
</dbReference>